<dbReference type="KEGG" id="nmes:H9L09_01805"/>
<sequence>MADVARSVGVHPSTVSRVLSGDTSLSIRPDTRDRILLAVQKQGYRPNALARALKQSRTGALAMVVPLLRNPIWSSIQRGALHAAAECDQVVMFLDEPEDSARTPIEYQHLIEESRADGLLIATSERLPRGRQRELTVPHVYLNRRGPGEGNNVVMDEEGAMQLFVDHLAALGHRRIAVIDGHKNIDTPFRRAAAVRSLCHERGMSATFEHDADTEIGGYEATLHLLARREHPTAIGVGNLGQLFGVLKALREAGAVVPRDVSLVSFDEDACLEFLEAPITSVSMPLVELGAAAVRALVDRIDGRPGHDVLVRDPLVLVDRSSTAPPRGGRRIGA</sequence>
<dbReference type="Gene3D" id="3.40.50.2300">
    <property type="match status" value="2"/>
</dbReference>
<dbReference type="SUPFAM" id="SSF47413">
    <property type="entry name" value="lambda repressor-like DNA-binding domains"/>
    <property type="match status" value="1"/>
</dbReference>
<dbReference type="PROSITE" id="PS50932">
    <property type="entry name" value="HTH_LACI_2"/>
    <property type="match status" value="1"/>
</dbReference>
<dbReference type="PANTHER" id="PTHR30146:SF148">
    <property type="entry name" value="HTH-TYPE TRANSCRIPTIONAL REPRESSOR PURR-RELATED"/>
    <property type="match status" value="1"/>
</dbReference>
<dbReference type="EMBL" id="CP060713">
    <property type="protein sequence ID" value="QNN53248.1"/>
    <property type="molecule type" value="Genomic_DNA"/>
</dbReference>
<keyword evidence="3 6" id="KW-0238">DNA-binding</keyword>
<dbReference type="Proteomes" id="UP000515947">
    <property type="component" value="Chromosome"/>
</dbReference>
<dbReference type="InterPro" id="IPR010982">
    <property type="entry name" value="Lambda_DNA-bd_dom_sf"/>
</dbReference>
<dbReference type="CDD" id="cd06267">
    <property type="entry name" value="PBP1_LacI_sugar_binding-like"/>
    <property type="match status" value="1"/>
</dbReference>
<dbReference type="GO" id="GO:0003700">
    <property type="term" value="F:DNA-binding transcription factor activity"/>
    <property type="evidence" value="ECO:0007669"/>
    <property type="project" value="TreeGrafter"/>
</dbReference>
<dbReference type="InterPro" id="IPR000843">
    <property type="entry name" value="HTH_LacI"/>
</dbReference>
<dbReference type="GO" id="GO:0000976">
    <property type="term" value="F:transcription cis-regulatory region binding"/>
    <property type="evidence" value="ECO:0007669"/>
    <property type="project" value="TreeGrafter"/>
</dbReference>
<keyword evidence="2" id="KW-0805">Transcription regulation</keyword>
<accession>A0A7G9RCC3</accession>
<dbReference type="CDD" id="cd01392">
    <property type="entry name" value="HTH_LacI"/>
    <property type="match status" value="1"/>
</dbReference>
<dbReference type="SMART" id="SM00354">
    <property type="entry name" value="HTH_LACI"/>
    <property type="match status" value="1"/>
</dbReference>
<evidence type="ECO:0000256" key="2">
    <source>
        <dbReference type="ARBA" id="ARBA00023015"/>
    </source>
</evidence>
<organism evidence="6 7">
    <name type="scientific">Nocardioides mesophilus</name>
    <dbReference type="NCBI Taxonomy" id="433659"/>
    <lineage>
        <taxon>Bacteria</taxon>
        <taxon>Bacillati</taxon>
        <taxon>Actinomycetota</taxon>
        <taxon>Actinomycetes</taxon>
        <taxon>Propionibacteriales</taxon>
        <taxon>Nocardioidaceae</taxon>
        <taxon>Nocardioides</taxon>
    </lineage>
</organism>
<dbReference type="PANTHER" id="PTHR30146">
    <property type="entry name" value="LACI-RELATED TRANSCRIPTIONAL REPRESSOR"/>
    <property type="match status" value="1"/>
</dbReference>
<feature type="domain" description="HTH lacI-type" evidence="5">
    <location>
        <begin position="1"/>
        <end position="55"/>
    </location>
</feature>
<dbReference type="SUPFAM" id="SSF53822">
    <property type="entry name" value="Periplasmic binding protein-like I"/>
    <property type="match status" value="1"/>
</dbReference>
<dbReference type="Gene3D" id="1.10.260.40">
    <property type="entry name" value="lambda repressor-like DNA-binding domains"/>
    <property type="match status" value="1"/>
</dbReference>
<evidence type="ECO:0000256" key="1">
    <source>
        <dbReference type="ARBA" id="ARBA00022491"/>
    </source>
</evidence>
<proteinExistence type="predicted"/>
<keyword evidence="4" id="KW-0804">Transcription</keyword>
<name>A0A7G9RCC3_9ACTN</name>
<dbReference type="Pfam" id="PF00356">
    <property type="entry name" value="LacI"/>
    <property type="match status" value="1"/>
</dbReference>
<dbReference type="RefSeq" id="WP_187579090.1">
    <property type="nucleotide sequence ID" value="NZ_CP060713.1"/>
</dbReference>
<dbReference type="AlphaFoldDB" id="A0A7G9RCC3"/>
<gene>
    <name evidence="6" type="ORF">H9L09_01805</name>
</gene>
<keyword evidence="7" id="KW-1185">Reference proteome</keyword>
<protein>
    <submittedName>
        <fullName evidence="6">LacI family DNA-binding transcriptional regulator</fullName>
    </submittedName>
</protein>
<evidence type="ECO:0000256" key="3">
    <source>
        <dbReference type="ARBA" id="ARBA00023125"/>
    </source>
</evidence>
<dbReference type="Pfam" id="PF13377">
    <property type="entry name" value="Peripla_BP_3"/>
    <property type="match status" value="1"/>
</dbReference>
<reference evidence="6 7" key="1">
    <citation type="submission" date="2020-08" db="EMBL/GenBank/DDBJ databases">
        <title>Genome sequence of Nocardioides mesophilus KACC 16243T.</title>
        <authorList>
            <person name="Hyun D.-W."/>
            <person name="Bae J.-W."/>
        </authorList>
    </citation>
    <scope>NUCLEOTIDE SEQUENCE [LARGE SCALE GENOMIC DNA]</scope>
    <source>
        <strain evidence="6 7">KACC 16243</strain>
    </source>
</reference>
<evidence type="ECO:0000313" key="7">
    <source>
        <dbReference type="Proteomes" id="UP000515947"/>
    </source>
</evidence>
<evidence type="ECO:0000256" key="4">
    <source>
        <dbReference type="ARBA" id="ARBA00023163"/>
    </source>
</evidence>
<dbReference type="InterPro" id="IPR028082">
    <property type="entry name" value="Peripla_BP_I"/>
</dbReference>
<keyword evidence="1" id="KW-0678">Repressor</keyword>
<evidence type="ECO:0000259" key="5">
    <source>
        <dbReference type="PROSITE" id="PS50932"/>
    </source>
</evidence>
<evidence type="ECO:0000313" key="6">
    <source>
        <dbReference type="EMBL" id="QNN53248.1"/>
    </source>
</evidence>
<dbReference type="InterPro" id="IPR046335">
    <property type="entry name" value="LacI/GalR-like_sensor"/>
</dbReference>